<dbReference type="PANTHER" id="PTHR43798">
    <property type="entry name" value="MONOACYLGLYCEROL LIPASE"/>
    <property type="match status" value="1"/>
</dbReference>
<feature type="domain" description="AB hydrolase-1" evidence="2">
    <location>
        <begin position="25"/>
        <end position="244"/>
    </location>
</feature>
<organism evidence="3">
    <name type="scientific">marine metagenome</name>
    <dbReference type="NCBI Taxonomy" id="408172"/>
    <lineage>
        <taxon>unclassified sequences</taxon>
        <taxon>metagenomes</taxon>
        <taxon>ecological metagenomes</taxon>
    </lineage>
</organism>
<protein>
    <recommendedName>
        <fullName evidence="2">AB hydrolase-1 domain-containing protein</fullName>
    </recommendedName>
</protein>
<dbReference type="InterPro" id="IPR050266">
    <property type="entry name" value="AB_hydrolase_sf"/>
</dbReference>
<dbReference type="InterPro" id="IPR029058">
    <property type="entry name" value="AB_hydrolase_fold"/>
</dbReference>
<sequence length="257" mass="28537">MSKVAVNGIEIEYQRYGPDSSKAKSIVFAHGAGGNLLSWFQQMPYFSRKYDCVVFSHRGFGHSHDLDNGPGMESFSDDLRGLTEALEIERFHLVAQSMGGRTALGFAVNQPERVLSITFADTTGAMGEEDVEAALTDWRDSHPDTRGIGFRALSEGFRERSPDMANLYLQIQRSNPPRDMSGGILYGGPKGTELKKLTMPVQFIVGEEDEITPPHVLQIASHHIEGSRVIVIPDCGHSVYFEKPDIFNFEVGRFIDP</sequence>
<dbReference type="InterPro" id="IPR000073">
    <property type="entry name" value="AB_hydrolase_1"/>
</dbReference>
<dbReference type="PRINTS" id="PR00111">
    <property type="entry name" value="ABHYDROLASE"/>
</dbReference>
<dbReference type="GO" id="GO:0016020">
    <property type="term" value="C:membrane"/>
    <property type="evidence" value="ECO:0007669"/>
    <property type="project" value="TreeGrafter"/>
</dbReference>
<reference evidence="3" key="1">
    <citation type="submission" date="2018-05" db="EMBL/GenBank/DDBJ databases">
        <authorList>
            <person name="Lanie J.A."/>
            <person name="Ng W.-L."/>
            <person name="Kazmierczak K.M."/>
            <person name="Andrzejewski T.M."/>
            <person name="Davidsen T.M."/>
            <person name="Wayne K.J."/>
            <person name="Tettelin H."/>
            <person name="Glass J.I."/>
            <person name="Rusch D."/>
            <person name="Podicherti R."/>
            <person name="Tsui H.-C.T."/>
            <person name="Winkler M.E."/>
        </authorList>
    </citation>
    <scope>NUCLEOTIDE SEQUENCE</scope>
</reference>
<keyword evidence="1" id="KW-0378">Hydrolase</keyword>
<evidence type="ECO:0000313" key="3">
    <source>
        <dbReference type="EMBL" id="SVA47169.1"/>
    </source>
</evidence>
<dbReference type="EMBL" id="UINC01010619">
    <property type="protein sequence ID" value="SVA47169.1"/>
    <property type="molecule type" value="Genomic_DNA"/>
</dbReference>
<dbReference type="Gene3D" id="3.40.50.1820">
    <property type="entry name" value="alpha/beta hydrolase"/>
    <property type="match status" value="1"/>
</dbReference>
<dbReference type="PANTHER" id="PTHR43798:SF31">
    <property type="entry name" value="AB HYDROLASE SUPERFAMILY PROTEIN YCLE"/>
    <property type="match status" value="1"/>
</dbReference>
<proteinExistence type="predicted"/>
<dbReference type="GO" id="GO:0016787">
    <property type="term" value="F:hydrolase activity"/>
    <property type="evidence" value="ECO:0007669"/>
    <property type="project" value="UniProtKB-KW"/>
</dbReference>
<name>A0A381W3Q1_9ZZZZ</name>
<gene>
    <name evidence="3" type="ORF">METZ01_LOCUS100023</name>
</gene>
<evidence type="ECO:0000259" key="2">
    <source>
        <dbReference type="Pfam" id="PF00561"/>
    </source>
</evidence>
<evidence type="ECO:0000256" key="1">
    <source>
        <dbReference type="ARBA" id="ARBA00022801"/>
    </source>
</evidence>
<dbReference type="Pfam" id="PF00561">
    <property type="entry name" value="Abhydrolase_1"/>
    <property type="match status" value="1"/>
</dbReference>
<dbReference type="AlphaFoldDB" id="A0A381W3Q1"/>
<dbReference type="SUPFAM" id="SSF53474">
    <property type="entry name" value="alpha/beta-Hydrolases"/>
    <property type="match status" value="1"/>
</dbReference>
<accession>A0A381W3Q1</accession>